<dbReference type="CDD" id="cd07012">
    <property type="entry name" value="PBP2_Bug_TTT"/>
    <property type="match status" value="1"/>
</dbReference>
<dbReference type="Gene3D" id="3.40.190.150">
    <property type="entry name" value="Bordetella uptake gene, domain 1"/>
    <property type="match status" value="1"/>
</dbReference>
<dbReference type="RefSeq" id="WP_343218783.1">
    <property type="nucleotide sequence ID" value="NZ_JAHTBN010000016.1"/>
</dbReference>
<dbReference type="Pfam" id="PF03401">
    <property type="entry name" value="TctC"/>
    <property type="match status" value="1"/>
</dbReference>
<dbReference type="Gene3D" id="3.40.190.10">
    <property type="entry name" value="Periplasmic binding protein-like II"/>
    <property type="match status" value="1"/>
</dbReference>
<evidence type="ECO:0000313" key="3">
    <source>
        <dbReference type="EMBL" id="MFC4203016.1"/>
    </source>
</evidence>
<dbReference type="InterPro" id="IPR005064">
    <property type="entry name" value="BUG"/>
</dbReference>
<evidence type="ECO:0000256" key="1">
    <source>
        <dbReference type="ARBA" id="ARBA00006987"/>
    </source>
</evidence>
<reference evidence="4" key="1">
    <citation type="journal article" date="2019" name="Int. J. Syst. Evol. Microbiol.">
        <title>The Global Catalogue of Microorganisms (GCM) 10K type strain sequencing project: providing services to taxonomists for standard genome sequencing and annotation.</title>
        <authorList>
            <consortium name="The Broad Institute Genomics Platform"/>
            <consortium name="The Broad Institute Genome Sequencing Center for Infectious Disease"/>
            <person name="Wu L."/>
            <person name="Ma J."/>
        </authorList>
    </citation>
    <scope>NUCLEOTIDE SEQUENCE [LARGE SCALE GENOMIC DNA]</scope>
    <source>
        <strain evidence="4">LMG 24813</strain>
    </source>
</reference>
<keyword evidence="2" id="KW-0732">Signal</keyword>
<dbReference type="InterPro" id="IPR042100">
    <property type="entry name" value="Bug_dom1"/>
</dbReference>
<dbReference type="Proteomes" id="UP001595848">
    <property type="component" value="Unassembled WGS sequence"/>
</dbReference>
<evidence type="ECO:0000313" key="4">
    <source>
        <dbReference type="Proteomes" id="UP001595848"/>
    </source>
</evidence>
<sequence length="326" mass="34823">MKFTLMKTMALCALCCSFASPMIAKAAGSSYPDHPIRLIVPWNAGGSNDIAARELQKLIAGQGVTVVVENAPGATGSIGMGKAARSAPDGYTLAMGTSSTLAQIAMKLTTLRNDEFTSIARVSVDPLILLIPKDKPYKTLPQFLDYMRKNPGKVSIGTPGTHNINHIFAEMTARMAGVSYINVPYTGGSQVIAGLAGKQIDAAVLKPSESLGQIKSGLVKAVATFSQQRLQVFPDLPTFKELGYDVYPYGPLVQMAYVVAPKGLRPAEEKKLISIFSKAIDSKEFAEFAERNGFVVSPLTGDALQKEIFAVQGTLDTVGSKVFKIK</sequence>
<proteinExistence type="inferred from homology"/>
<gene>
    <name evidence="3" type="ORF">ACFOY1_18865</name>
</gene>
<dbReference type="PANTHER" id="PTHR42928:SF5">
    <property type="entry name" value="BLR1237 PROTEIN"/>
    <property type="match status" value="1"/>
</dbReference>
<dbReference type="PANTHER" id="PTHR42928">
    <property type="entry name" value="TRICARBOXYLATE-BINDING PROTEIN"/>
    <property type="match status" value="1"/>
</dbReference>
<comment type="similarity">
    <text evidence="1">Belongs to the UPF0065 (bug) family.</text>
</comment>
<dbReference type="EMBL" id="JBHSBV010000008">
    <property type="protein sequence ID" value="MFC4203016.1"/>
    <property type="molecule type" value="Genomic_DNA"/>
</dbReference>
<keyword evidence="4" id="KW-1185">Reference proteome</keyword>
<comment type="caution">
    <text evidence="3">The sequence shown here is derived from an EMBL/GenBank/DDBJ whole genome shotgun (WGS) entry which is preliminary data.</text>
</comment>
<protein>
    <submittedName>
        <fullName evidence="3">Bug family tripartite tricarboxylate transporter substrate binding protein</fullName>
    </submittedName>
</protein>
<dbReference type="SUPFAM" id="SSF53850">
    <property type="entry name" value="Periplasmic binding protein-like II"/>
    <property type="match status" value="1"/>
</dbReference>
<feature type="chain" id="PRO_5047500021" evidence="2">
    <location>
        <begin position="27"/>
        <end position="326"/>
    </location>
</feature>
<evidence type="ECO:0000256" key="2">
    <source>
        <dbReference type="SAM" id="SignalP"/>
    </source>
</evidence>
<organism evidence="3 4">
    <name type="scientific">Candidimonas humi</name>
    <dbReference type="NCBI Taxonomy" id="683355"/>
    <lineage>
        <taxon>Bacteria</taxon>
        <taxon>Pseudomonadati</taxon>
        <taxon>Pseudomonadota</taxon>
        <taxon>Betaproteobacteria</taxon>
        <taxon>Burkholderiales</taxon>
        <taxon>Alcaligenaceae</taxon>
        <taxon>Candidimonas</taxon>
    </lineage>
</organism>
<name>A0ABV8P344_9BURK</name>
<feature type="signal peptide" evidence="2">
    <location>
        <begin position="1"/>
        <end position="26"/>
    </location>
</feature>
<accession>A0ABV8P344</accession>
<dbReference type="PIRSF" id="PIRSF017082">
    <property type="entry name" value="YflP"/>
    <property type="match status" value="1"/>
</dbReference>